<organism evidence="1 2">
    <name type="scientific">Emiliania huxleyi (strain CCMP1516)</name>
    <dbReference type="NCBI Taxonomy" id="280463"/>
    <lineage>
        <taxon>Eukaryota</taxon>
        <taxon>Haptista</taxon>
        <taxon>Haptophyta</taxon>
        <taxon>Prymnesiophyceae</taxon>
        <taxon>Isochrysidales</taxon>
        <taxon>Noelaerhabdaceae</taxon>
        <taxon>Emiliania</taxon>
    </lineage>
</organism>
<dbReference type="RefSeq" id="XP_005775906.1">
    <property type="nucleotide sequence ID" value="XM_005775849.1"/>
</dbReference>
<dbReference type="PaxDb" id="2903-EOD23477"/>
<dbReference type="Proteomes" id="UP000013827">
    <property type="component" value="Unassembled WGS sequence"/>
</dbReference>
<name>A0A0D3JIZ2_EMIH1</name>
<reference evidence="1" key="2">
    <citation type="submission" date="2024-10" db="UniProtKB">
        <authorList>
            <consortium name="EnsemblProtists"/>
        </authorList>
    </citation>
    <scope>IDENTIFICATION</scope>
</reference>
<dbReference type="HOGENOM" id="CLU_788531_0_0_1"/>
<reference evidence="2" key="1">
    <citation type="journal article" date="2013" name="Nature">
        <title>Pan genome of the phytoplankton Emiliania underpins its global distribution.</title>
        <authorList>
            <person name="Read B.A."/>
            <person name="Kegel J."/>
            <person name="Klute M.J."/>
            <person name="Kuo A."/>
            <person name="Lefebvre S.C."/>
            <person name="Maumus F."/>
            <person name="Mayer C."/>
            <person name="Miller J."/>
            <person name="Monier A."/>
            <person name="Salamov A."/>
            <person name="Young J."/>
            <person name="Aguilar M."/>
            <person name="Claverie J.M."/>
            <person name="Frickenhaus S."/>
            <person name="Gonzalez K."/>
            <person name="Herman E.K."/>
            <person name="Lin Y.C."/>
            <person name="Napier J."/>
            <person name="Ogata H."/>
            <person name="Sarno A.F."/>
            <person name="Shmutz J."/>
            <person name="Schroeder D."/>
            <person name="de Vargas C."/>
            <person name="Verret F."/>
            <person name="von Dassow P."/>
            <person name="Valentin K."/>
            <person name="Van de Peer Y."/>
            <person name="Wheeler G."/>
            <person name="Dacks J.B."/>
            <person name="Delwiche C.F."/>
            <person name="Dyhrman S.T."/>
            <person name="Glockner G."/>
            <person name="John U."/>
            <person name="Richards T."/>
            <person name="Worden A.Z."/>
            <person name="Zhang X."/>
            <person name="Grigoriev I.V."/>
            <person name="Allen A.E."/>
            <person name="Bidle K."/>
            <person name="Borodovsky M."/>
            <person name="Bowler C."/>
            <person name="Brownlee C."/>
            <person name="Cock J.M."/>
            <person name="Elias M."/>
            <person name="Gladyshev V.N."/>
            <person name="Groth M."/>
            <person name="Guda C."/>
            <person name="Hadaegh A."/>
            <person name="Iglesias-Rodriguez M.D."/>
            <person name="Jenkins J."/>
            <person name="Jones B.M."/>
            <person name="Lawson T."/>
            <person name="Leese F."/>
            <person name="Lindquist E."/>
            <person name="Lobanov A."/>
            <person name="Lomsadze A."/>
            <person name="Malik S.B."/>
            <person name="Marsh M.E."/>
            <person name="Mackinder L."/>
            <person name="Mock T."/>
            <person name="Mueller-Roeber B."/>
            <person name="Pagarete A."/>
            <person name="Parker M."/>
            <person name="Probert I."/>
            <person name="Quesneville H."/>
            <person name="Raines C."/>
            <person name="Rensing S.A."/>
            <person name="Riano-Pachon D.M."/>
            <person name="Richier S."/>
            <person name="Rokitta S."/>
            <person name="Shiraiwa Y."/>
            <person name="Soanes D.M."/>
            <person name="van der Giezen M."/>
            <person name="Wahlund T.M."/>
            <person name="Williams B."/>
            <person name="Wilson W."/>
            <person name="Wolfe G."/>
            <person name="Wurch L.L."/>
        </authorList>
    </citation>
    <scope>NUCLEOTIDE SEQUENCE</scope>
</reference>
<dbReference type="EnsemblProtists" id="EOD23477">
    <property type="protein sequence ID" value="EOD23477"/>
    <property type="gene ID" value="EMIHUDRAFT_116405"/>
</dbReference>
<dbReference type="GeneID" id="17269024"/>
<accession>A0A0D3JIZ2</accession>
<protein>
    <submittedName>
        <fullName evidence="1">Uncharacterized protein</fullName>
    </submittedName>
</protein>
<proteinExistence type="predicted"/>
<evidence type="ECO:0000313" key="2">
    <source>
        <dbReference type="Proteomes" id="UP000013827"/>
    </source>
</evidence>
<evidence type="ECO:0000313" key="1">
    <source>
        <dbReference type="EnsemblProtists" id="EOD23477"/>
    </source>
</evidence>
<sequence>MSPRHGSLAREEAVAAKQRQTLDGINGRFASGHPSSDPDRMGLFVHVWDNTEDVAGRQSWLPCSAEAANRAGDDSAALDQYREPGRCLAMNPRDRLPTGLLFRSMRRPGLASDLIPLPLGGGRRGGVILRPRPGEVRCGFGCGSRMRQRPGEASPPSIDSRVAECGRYDGSTRWRPDGCFCKAERRGALRRWNGAPCDFACNASAAVAGGGACFESGAAWPPRHFPTLLRELSRRREAAAAAQRRTSRCYEFVASPTAEGRAMKRGAPFLVEAFFHPAGPAPCGCPQAATDRGEPSANRSGCPPADCAAAAEQERQARRRFLRRYGLGEARAPLLWLHRDRWSEPFSLDSDG</sequence>
<dbReference type="KEGG" id="ehx:EMIHUDRAFT_116405"/>
<keyword evidence="2" id="KW-1185">Reference proteome</keyword>
<dbReference type="AlphaFoldDB" id="A0A0D3JIZ2"/>